<organism evidence="1 2">
    <name type="scientific">Aquisalibacillus elongatus</name>
    <dbReference type="NCBI Taxonomy" id="485577"/>
    <lineage>
        <taxon>Bacteria</taxon>
        <taxon>Bacillati</taxon>
        <taxon>Bacillota</taxon>
        <taxon>Bacilli</taxon>
        <taxon>Bacillales</taxon>
        <taxon>Bacillaceae</taxon>
        <taxon>Aquisalibacillus</taxon>
    </lineage>
</organism>
<protein>
    <recommendedName>
        <fullName evidence="3">DUF4365 domain-containing protein</fullName>
    </recommendedName>
</protein>
<keyword evidence="2" id="KW-1185">Reference proteome</keyword>
<reference evidence="1 2" key="1">
    <citation type="submission" date="2018-11" db="EMBL/GenBank/DDBJ databases">
        <title>Genomic Encyclopedia of Type Strains, Phase IV (KMG-IV): sequencing the most valuable type-strain genomes for metagenomic binning, comparative biology and taxonomic classification.</title>
        <authorList>
            <person name="Goeker M."/>
        </authorList>
    </citation>
    <scope>NUCLEOTIDE SEQUENCE [LARGE SCALE GENOMIC DNA]</scope>
    <source>
        <strain evidence="1 2">DSM 18090</strain>
    </source>
</reference>
<dbReference type="InterPro" id="IPR011856">
    <property type="entry name" value="tRNA_endonuc-like_dom_sf"/>
</dbReference>
<sequence>MEPINLEDKISSKQKGDITESRVAELITLGSRGQLTCYTPSSDDDGIDIIVNAKGEFNTLYIQVKSRFNLNKKKRFVTNIGCKTFKSHSSFYIIFMYFSPKDLEVETVWLIPSKDFEQLAYLISEGKSHKSSYRFAANPKSEIDKWAKYKVDKSQLGQQILKTCLEENDKEEIIHHCGKSYC</sequence>
<proteinExistence type="predicted"/>
<dbReference type="EMBL" id="RKRF01000008">
    <property type="protein sequence ID" value="RPF54432.1"/>
    <property type="molecule type" value="Genomic_DNA"/>
</dbReference>
<dbReference type="Proteomes" id="UP000276443">
    <property type="component" value="Unassembled WGS sequence"/>
</dbReference>
<dbReference type="GO" id="GO:0003676">
    <property type="term" value="F:nucleic acid binding"/>
    <property type="evidence" value="ECO:0007669"/>
    <property type="project" value="InterPro"/>
</dbReference>
<comment type="caution">
    <text evidence="1">The sequence shown here is derived from an EMBL/GenBank/DDBJ whole genome shotgun (WGS) entry which is preliminary data.</text>
</comment>
<dbReference type="AlphaFoldDB" id="A0A3N5C4S6"/>
<dbReference type="OrthoDB" id="9773296at2"/>
<evidence type="ECO:0008006" key="3">
    <source>
        <dbReference type="Google" id="ProtNLM"/>
    </source>
</evidence>
<gene>
    <name evidence="1" type="ORF">EDC24_1631</name>
</gene>
<accession>A0A3N5C4S6</accession>
<dbReference type="RefSeq" id="WP_124221415.1">
    <property type="nucleotide sequence ID" value="NZ_RKRF01000008.1"/>
</dbReference>
<dbReference type="Gene3D" id="3.40.1350.10">
    <property type="match status" value="1"/>
</dbReference>
<evidence type="ECO:0000313" key="2">
    <source>
        <dbReference type="Proteomes" id="UP000276443"/>
    </source>
</evidence>
<evidence type="ECO:0000313" key="1">
    <source>
        <dbReference type="EMBL" id="RPF54432.1"/>
    </source>
</evidence>
<name>A0A3N5C4S6_9BACI</name>